<accession>A0A251U9T2</accession>
<dbReference type="EMBL" id="CM007897">
    <property type="protein sequence ID" value="OTG19542.1"/>
    <property type="molecule type" value="Genomic_DNA"/>
</dbReference>
<evidence type="ECO:0000313" key="2">
    <source>
        <dbReference type="EMBL" id="OTG19542.1"/>
    </source>
</evidence>
<organism evidence="2 3">
    <name type="scientific">Helianthus annuus</name>
    <name type="common">Common sunflower</name>
    <dbReference type="NCBI Taxonomy" id="4232"/>
    <lineage>
        <taxon>Eukaryota</taxon>
        <taxon>Viridiplantae</taxon>
        <taxon>Streptophyta</taxon>
        <taxon>Embryophyta</taxon>
        <taxon>Tracheophyta</taxon>
        <taxon>Spermatophyta</taxon>
        <taxon>Magnoliopsida</taxon>
        <taxon>eudicotyledons</taxon>
        <taxon>Gunneridae</taxon>
        <taxon>Pentapetalae</taxon>
        <taxon>asterids</taxon>
        <taxon>campanulids</taxon>
        <taxon>Asterales</taxon>
        <taxon>Asteraceae</taxon>
        <taxon>Asteroideae</taxon>
        <taxon>Heliantheae alliance</taxon>
        <taxon>Heliantheae</taxon>
        <taxon>Helianthus</taxon>
    </lineage>
</organism>
<reference evidence="1 3" key="1">
    <citation type="journal article" date="2017" name="Nature">
        <title>The sunflower genome provides insights into oil metabolism, flowering and Asterid evolution.</title>
        <authorList>
            <person name="Badouin H."/>
            <person name="Gouzy J."/>
            <person name="Grassa C.J."/>
            <person name="Murat F."/>
            <person name="Staton S.E."/>
            <person name="Cottret L."/>
            <person name="Lelandais-Briere C."/>
            <person name="Owens G.L."/>
            <person name="Carrere S."/>
            <person name="Mayjonade B."/>
            <person name="Legrand L."/>
            <person name="Gill N."/>
            <person name="Kane N.C."/>
            <person name="Bowers J.E."/>
            <person name="Hubner S."/>
            <person name="Bellec A."/>
            <person name="Berard A."/>
            <person name="Berges H."/>
            <person name="Blanchet N."/>
            <person name="Boniface M.C."/>
            <person name="Brunel D."/>
            <person name="Catrice O."/>
            <person name="Chaidir N."/>
            <person name="Claudel C."/>
            <person name="Donnadieu C."/>
            <person name="Faraut T."/>
            <person name="Fievet G."/>
            <person name="Helmstetter N."/>
            <person name="King M."/>
            <person name="Knapp S.J."/>
            <person name="Lai Z."/>
            <person name="Le Paslier M.C."/>
            <person name="Lippi Y."/>
            <person name="Lorenzon L."/>
            <person name="Mandel J.R."/>
            <person name="Marage G."/>
            <person name="Marchand G."/>
            <person name="Marquand E."/>
            <person name="Bret-Mestries E."/>
            <person name="Morien E."/>
            <person name="Nambeesan S."/>
            <person name="Nguyen T."/>
            <person name="Pegot-Espagnet P."/>
            <person name="Pouilly N."/>
            <person name="Raftis F."/>
            <person name="Sallet E."/>
            <person name="Schiex T."/>
            <person name="Thomas J."/>
            <person name="Vandecasteele C."/>
            <person name="Vares D."/>
            <person name="Vear F."/>
            <person name="Vautrin S."/>
            <person name="Crespi M."/>
            <person name="Mangin B."/>
            <person name="Burke J.M."/>
            <person name="Salse J."/>
            <person name="Munos S."/>
            <person name="Vincourt P."/>
            <person name="Rieseberg L.H."/>
            <person name="Langlade N.B."/>
        </authorList>
    </citation>
    <scope>NUCLEOTIDE SEQUENCE [LARGE SCALE GENOMIC DNA]</scope>
    <source>
        <strain evidence="3">cv. SF193</strain>
        <tissue evidence="1">Leaves</tissue>
    </source>
</reference>
<dbReference type="InParanoid" id="A0A251U9T2"/>
<dbReference type="EMBL" id="MNCJ02000323">
    <property type="protein sequence ID" value="KAF5796680.1"/>
    <property type="molecule type" value="Genomic_DNA"/>
</dbReference>
<keyword evidence="3" id="KW-1185">Reference proteome</keyword>
<evidence type="ECO:0000313" key="3">
    <source>
        <dbReference type="Proteomes" id="UP000215914"/>
    </source>
</evidence>
<gene>
    <name evidence="2" type="ORF">HannXRQ_Chr08g0235271</name>
    <name evidence="1" type="ORF">HanXRQr2_Chr08g0354601</name>
</gene>
<dbReference type="AlphaFoldDB" id="A0A251U9T2"/>
<dbReference type="Proteomes" id="UP000215914">
    <property type="component" value="Chromosome 8"/>
</dbReference>
<sequence length="67" mass="7612">MACKKSVKIPNFLPFPSIIASLPSNTPASFFIPKKTLSHALSLQLQLKRLAFRRFPSPPLLYNTYTY</sequence>
<evidence type="ECO:0000313" key="1">
    <source>
        <dbReference type="EMBL" id="KAF5796680.1"/>
    </source>
</evidence>
<protein>
    <submittedName>
        <fullName evidence="2">Uncharacterized protein</fullName>
    </submittedName>
</protein>
<name>A0A251U9T2_HELAN</name>
<proteinExistence type="predicted"/>
<reference evidence="1" key="3">
    <citation type="submission" date="2020-06" db="EMBL/GenBank/DDBJ databases">
        <title>Helianthus annuus Genome sequencing and assembly Release 2.</title>
        <authorList>
            <person name="Gouzy J."/>
            <person name="Langlade N."/>
            <person name="Munos S."/>
        </authorList>
    </citation>
    <scope>NUCLEOTIDE SEQUENCE</scope>
    <source>
        <tissue evidence="1">Leaves</tissue>
    </source>
</reference>
<dbReference type="Gramene" id="mRNA:HanXRQr2_Chr08g0354601">
    <property type="protein sequence ID" value="CDS:HanXRQr2_Chr08g0354601.1"/>
    <property type="gene ID" value="HanXRQr2_Chr08g0354601"/>
</dbReference>
<reference evidence="2" key="2">
    <citation type="submission" date="2017-02" db="EMBL/GenBank/DDBJ databases">
        <title>Sunflower complete genome.</title>
        <authorList>
            <person name="Langlade N."/>
            <person name="Munos S."/>
        </authorList>
    </citation>
    <scope>NUCLEOTIDE SEQUENCE [LARGE SCALE GENOMIC DNA]</scope>
    <source>
        <tissue evidence="2">Leaves</tissue>
    </source>
</reference>